<organism evidence="2 3">
    <name type="scientific">Anoxybacillus andreesenii</name>
    <dbReference type="NCBI Taxonomy" id="1325932"/>
    <lineage>
        <taxon>Bacteria</taxon>
        <taxon>Bacillati</taxon>
        <taxon>Bacillota</taxon>
        <taxon>Bacilli</taxon>
        <taxon>Bacillales</taxon>
        <taxon>Anoxybacillaceae</taxon>
        <taxon>Anoxybacillus</taxon>
    </lineage>
</organism>
<protein>
    <submittedName>
        <fullName evidence="2">Uncharacterized protein</fullName>
    </submittedName>
</protein>
<comment type="caution">
    <text evidence="2">The sequence shown here is derived from an EMBL/GenBank/DDBJ whole genome shotgun (WGS) entry which is preliminary data.</text>
</comment>
<feature type="transmembrane region" description="Helical" evidence="1">
    <location>
        <begin position="12"/>
        <end position="29"/>
    </location>
</feature>
<proteinExistence type="predicted"/>
<dbReference type="RefSeq" id="WP_307151022.1">
    <property type="nucleotide sequence ID" value="NZ_JAUSTU010000013.1"/>
</dbReference>
<evidence type="ECO:0000313" key="2">
    <source>
        <dbReference type="EMBL" id="MDQ0156514.1"/>
    </source>
</evidence>
<keyword evidence="1" id="KW-0472">Membrane</keyword>
<gene>
    <name evidence="2" type="ORF">J2S07_002835</name>
</gene>
<keyword evidence="1" id="KW-1133">Transmembrane helix</keyword>
<dbReference type="EMBL" id="JAUSTU010000013">
    <property type="protein sequence ID" value="MDQ0156514.1"/>
    <property type="molecule type" value="Genomic_DNA"/>
</dbReference>
<accession>A0ABT9V6E3</accession>
<dbReference type="Proteomes" id="UP001231362">
    <property type="component" value="Unassembled WGS sequence"/>
</dbReference>
<evidence type="ECO:0000256" key="1">
    <source>
        <dbReference type="SAM" id="Phobius"/>
    </source>
</evidence>
<sequence length="195" mass="22901">METKREKRLRYFLVAVFVSITIGALFYKYNGIDQAKRDDPVPLVIVIEGSLEKDNPVVIMYDFREPKHILAQYEIERNHDYRFKTLHAVEIKQAVTDLEKDRDEGVWVKISGKWHYFDQDLQPKKRSLEYKSSTKPIPYTEVQTEDGKWIVLGDGERVKVEVNEIVRQVLPLSIDQRLWLILTNHGVKISTIDTK</sequence>
<keyword evidence="3" id="KW-1185">Reference proteome</keyword>
<keyword evidence="1" id="KW-0812">Transmembrane</keyword>
<evidence type="ECO:0000313" key="3">
    <source>
        <dbReference type="Proteomes" id="UP001231362"/>
    </source>
</evidence>
<name>A0ABT9V6E3_9BACL</name>
<reference evidence="2 3" key="1">
    <citation type="submission" date="2023-07" db="EMBL/GenBank/DDBJ databases">
        <title>Genomic Encyclopedia of Type Strains, Phase IV (KMG-IV): sequencing the most valuable type-strain genomes for metagenomic binning, comparative biology and taxonomic classification.</title>
        <authorList>
            <person name="Goeker M."/>
        </authorList>
    </citation>
    <scope>NUCLEOTIDE SEQUENCE [LARGE SCALE GENOMIC DNA]</scope>
    <source>
        <strain evidence="2 3">DSM 23948</strain>
    </source>
</reference>